<feature type="compositionally biased region" description="Polar residues" evidence="2">
    <location>
        <begin position="941"/>
        <end position="951"/>
    </location>
</feature>
<dbReference type="PANTHER" id="PTHR22826:SF209">
    <property type="entry name" value="DH DOMAIN-CONTAINING PROTEIN"/>
    <property type="match status" value="1"/>
</dbReference>
<dbReference type="Pfam" id="PF00621">
    <property type="entry name" value="RhoGEF"/>
    <property type="match status" value="1"/>
</dbReference>
<dbReference type="Gene3D" id="1.20.900.10">
    <property type="entry name" value="Dbl homology (DH) domain"/>
    <property type="match status" value="1"/>
</dbReference>
<dbReference type="Pfam" id="PF14712">
    <property type="entry name" value="Snapin_Pallidin"/>
    <property type="match status" value="1"/>
</dbReference>
<dbReference type="WBParaSite" id="SRDH1_37690.1">
    <property type="protein sequence ID" value="SRDH1_37690.1"/>
    <property type="gene ID" value="SRDH1_37690"/>
</dbReference>
<proteinExistence type="predicted"/>
<evidence type="ECO:0008006" key="8">
    <source>
        <dbReference type="Google" id="ProtNLM"/>
    </source>
</evidence>
<dbReference type="SMART" id="SM00325">
    <property type="entry name" value="RhoGEF"/>
    <property type="match status" value="1"/>
</dbReference>
<dbReference type="GO" id="GO:0005085">
    <property type="term" value="F:guanyl-nucleotide exchange factor activity"/>
    <property type="evidence" value="ECO:0007669"/>
    <property type="project" value="UniProtKB-KW"/>
</dbReference>
<dbReference type="InterPro" id="IPR036865">
    <property type="entry name" value="CRAL-TRIO_dom_sf"/>
</dbReference>
<dbReference type="Gene3D" id="3.40.525.10">
    <property type="entry name" value="CRAL-TRIO lipid binding domain"/>
    <property type="match status" value="2"/>
</dbReference>
<dbReference type="PANTHER" id="PTHR22826">
    <property type="entry name" value="RHO GUANINE EXCHANGE FACTOR-RELATED"/>
    <property type="match status" value="1"/>
</dbReference>
<dbReference type="InterPro" id="IPR000219">
    <property type="entry name" value="DH_dom"/>
</dbReference>
<dbReference type="Proteomes" id="UP000050792">
    <property type="component" value="Unassembled WGS sequence"/>
</dbReference>
<feature type="compositionally biased region" description="Low complexity" evidence="2">
    <location>
        <begin position="927"/>
        <end position="940"/>
    </location>
</feature>
<feature type="region of interest" description="Disordered" evidence="2">
    <location>
        <begin position="1448"/>
        <end position="1481"/>
    </location>
</feature>
<feature type="domain" description="CRAL-TRIO" evidence="5">
    <location>
        <begin position="215"/>
        <end position="362"/>
    </location>
</feature>
<protein>
    <recommendedName>
        <fullName evidence="8">DH domain-containing protein</fullName>
    </recommendedName>
</protein>
<evidence type="ECO:0000259" key="3">
    <source>
        <dbReference type="SMART" id="SM00233"/>
    </source>
</evidence>
<dbReference type="InterPro" id="IPR001251">
    <property type="entry name" value="CRAL-TRIO_dom"/>
</dbReference>
<dbReference type="InterPro" id="IPR051336">
    <property type="entry name" value="RhoGEF_Guanine_NuclExch_SF"/>
</dbReference>
<feature type="region of interest" description="Disordered" evidence="2">
    <location>
        <begin position="1502"/>
        <end position="1521"/>
    </location>
</feature>
<dbReference type="SUPFAM" id="SSF52087">
    <property type="entry name" value="CRAL/TRIO domain"/>
    <property type="match status" value="2"/>
</dbReference>
<dbReference type="Pfam" id="PF22697">
    <property type="entry name" value="SOS1_NGEF_PH"/>
    <property type="match status" value="1"/>
</dbReference>
<evidence type="ECO:0000313" key="6">
    <source>
        <dbReference type="Proteomes" id="UP000050792"/>
    </source>
</evidence>
<dbReference type="InterPro" id="IPR001849">
    <property type="entry name" value="PH_domain"/>
</dbReference>
<evidence type="ECO:0000256" key="1">
    <source>
        <dbReference type="ARBA" id="ARBA00022658"/>
    </source>
</evidence>
<dbReference type="InterPro" id="IPR035899">
    <property type="entry name" value="DBL_dom_sf"/>
</dbReference>
<sequence length="1641" mass="187710">MSDNQSISSNGHPLILAKDIREILLRRYAIFTGGHDKEFRSLIIFQDRGLDGLGDDSYIFLMQYFSSLSARMLTCVQEFTVIIDRRTGNWTVVKSIVARLNEKFPGNLHQIFIIKPQGFMQSFFLEKTINSILEGCKIPLIFVDKTEELLPFIDQQHLTNDLGGELNFDIEDWLTNRIRLFSGTWEYLELDESTRMSDNQSISSNGHPLILAKDIREILLRRYAIFTGGHDKEFRSLIIFQDRGLDGLGDDSYIFLMQYFSSLSARMLTCVQEFTVIIDRRTGNWTVVKSIVARLNEKFPGNLHQIFIIKPQGFMQSFFLEKTINSILEGCKIPLIFVDKTEELLPFIDQQHLTNDLGGELNFDIEDWLTNRIDIEEYFEEVEHLYSELKSIMNQCTNQNYHQQQDHYCNPKSRTYHLNQFYSCENMLELRKKCHHWLHRVSHCEVKGLKIRENLLRKNSNQSCTTIQEEATTIKCDTSSKTGTWANASDAYDLPVDYVFHIITFDRILIRLTEARTELRQYWREYMKRVRVAFLIDDVENQYYEFTNLASTWNNLIESLVDYLPIKMSNSSALSPVHQQYYNQSSLKDDKENSCIPNNNNSSCSPSHFIILSALKNDDDDDDDETDTSLSKTILESLELLSCRILEAEATGNRLLTRLKELDKIASNFILFIIDNVEEKGVLLNNSDEKDNYQASFLCCDVNRLISANLVSNIICPDLSIKLNGSNQQNDVNLNTSCLSLYSGEDESSNPVMSGEINHSSNEKTDESMQQYFLPIKFPLNVKEWSVLFKNMIDLASIDLPKAADQINRLLQLYTEIDNAASWIKEGHHLLKRVTPPNKLTTMNLVECRSRMDELITFTSSRQSRLELLRNPKLFHSRLVGLLDADLKSHLSKLLKQVEDLAQNCNLAIASIRQHISRTSFPRNHPNSQSFNNSTNSNDSILTSPGTNSPIQEAIESESSSSEGVNDHNKKVSNPIQDSDLTSSTQLSRLESPTSLSTPGKRYQLAWKELVDTEKSYVNFLQHVYDVVWLDSIDSANNNELGTRSYPQPTFMRDNQNRLLCNWPELLHFHRDILLPHLIQCNGNAGKLKNWVSQMVPYLVDLYTIYCSLHDCAVQLGVTLEKDRIYSSWLTACNEEVYRREMSITKMNGNESSSVPPTELNRPILLFSSRLVTPVQRFQRYHLLLDRLVQHETNELDRCDLQSAHKAILELCETVNIAMQLRGLSVRPSALGPFLLQGDFTISRDDVRFMPSKQRHVFLFTNAILLTKYRTSPNSIIPVLINSSTVINSAISNISQDHSVDSYEKSTTTYSAYNQSNNASGTTSNLLAFTKSLTSSSGNNSNNLTLTNIPTFTSLPYYEIKQELELSKIGLTPHFHGDRRRFAIWTAKRAVTYIFQSSDPAIRDTWVKAINELLMVQLLRDRYKVLNNTDTQSAKILNTGELCSNSNISDRSKSLPVSSKALSHKNQTGKGSVVSLPSNLESNSGSRFPEFDWPHSFTTASFSSDTSKENNEQDSNIDISSNEQIKNEIDDDDDNCQLLNVKQFSIGIYSVLKDTVDKFQLAFRDLQSSQKQLQDQLIALDQALGRLAKAQDSPLNLEPFVLVLQDYKQRISKVHNSLRISQDRVFRIHQNIQAKKITSLK</sequence>
<dbReference type="GO" id="GO:0005737">
    <property type="term" value="C:cytoplasm"/>
    <property type="evidence" value="ECO:0007669"/>
    <property type="project" value="TreeGrafter"/>
</dbReference>
<feature type="domain" description="CRAL-TRIO" evidence="5">
    <location>
        <begin position="20"/>
        <end position="167"/>
    </location>
</feature>
<keyword evidence="6" id="KW-1185">Reference proteome</keyword>
<dbReference type="InterPro" id="IPR028119">
    <property type="entry name" value="Snapin/Pallidin/Snn1"/>
</dbReference>
<reference evidence="6" key="1">
    <citation type="submission" date="2022-06" db="EMBL/GenBank/DDBJ databases">
        <authorList>
            <person name="Berger JAMES D."/>
            <person name="Berger JAMES D."/>
        </authorList>
    </citation>
    <scope>NUCLEOTIDE SEQUENCE [LARGE SCALE GENOMIC DNA]</scope>
</reference>
<feature type="region of interest" description="Disordered" evidence="2">
    <location>
        <begin position="919"/>
        <end position="998"/>
    </location>
</feature>
<feature type="domain" description="DH" evidence="4">
    <location>
        <begin position="1006"/>
        <end position="1217"/>
    </location>
</feature>
<dbReference type="InterPro" id="IPR055251">
    <property type="entry name" value="SOS1_NGEF_PH"/>
</dbReference>
<reference evidence="7" key="2">
    <citation type="submission" date="2023-11" db="UniProtKB">
        <authorList>
            <consortium name="WormBaseParasite"/>
        </authorList>
    </citation>
    <scope>IDENTIFICATION</scope>
</reference>
<dbReference type="Pfam" id="PF13716">
    <property type="entry name" value="CRAL_TRIO_2"/>
    <property type="match status" value="2"/>
</dbReference>
<dbReference type="SUPFAM" id="SSF50729">
    <property type="entry name" value="PH domain-like"/>
    <property type="match status" value="1"/>
</dbReference>
<dbReference type="SMART" id="SM00516">
    <property type="entry name" value="SEC14"/>
    <property type="match status" value="2"/>
</dbReference>
<dbReference type="SUPFAM" id="SSF48065">
    <property type="entry name" value="DBL homology domain (DH-domain)"/>
    <property type="match status" value="1"/>
</dbReference>
<evidence type="ECO:0000259" key="4">
    <source>
        <dbReference type="SMART" id="SM00325"/>
    </source>
</evidence>
<dbReference type="InterPro" id="IPR011993">
    <property type="entry name" value="PH-like_dom_sf"/>
</dbReference>
<keyword evidence="1" id="KW-0344">Guanine-nucleotide releasing factor</keyword>
<feature type="compositionally biased region" description="Polar residues" evidence="2">
    <location>
        <begin position="972"/>
        <end position="998"/>
    </location>
</feature>
<evidence type="ECO:0000313" key="7">
    <source>
        <dbReference type="WBParaSite" id="SRDH1_37690.1"/>
    </source>
</evidence>
<dbReference type="CDD" id="cd00170">
    <property type="entry name" value="SEC14"/>
    <property type="match status" value="2"/>
</dbReference>
<evidence type="ECO:0000256" key="2">
    <source>
        <dbReference type="SAM" id="MobiDB-lite"/>
    </source>
</evidence>
<accession>A0AA85F7Z8</accession>
<dbReference type="SMART" id="SM00233">
    <property type="entry name" value="PH"/>
    <property type="match status" value="1"/>
</dbReference>
<organism evidence="6 7">
    <name type="scientific">Schistosoma rodhaini</name>
    <dbReference type="NCBI Taxonomy" id="6188"/>
    <lineage>
        <taxon>Eukaryota</taxon>
        <taxon>Metazoa</taxon>
        <taxon>Spiralia</taxon>
        <taxon>Lophotrochozoa</taxon>
        <taxon>Platyhelminthes</taxon>
        <taxon>Trematoda</taxon>
        <taxon>Digenea</taxon>
        <taxon>Strigeidida</taxon>
        <taxon>Schistosomatoidea</taxon>
        <taxon>Schistosomatidae</taxon>
        <taxon>Schistosoma</taxon>
    </lineage>
</organism>
<feature type="domain" description="PH" evidence="3">
    <location>
        <begin position="1234"/>
        <end position="1417"/>
    </location>
</feature>
<evidence type="ECO:0000259" key="5">
    <source>
        <dbReference type="SMART" id="SM00516"/>
    </source>
</evidence>
<name>A0AA85F7Z8_9TREM</name>
<dbReference type="Gene3D" id="2.30.29.30">
    <property type="entry name" value="Pleckstrin-homology domain (PH domain)/Phosphotyrosine-binding domain (PTB)"/>
    <property type="match status" value="1"/>
</dbReference>